<dbReference type="Pfam" id="PF10081">
    <property type="entry name" value="Abhydrolase_9"/>
    <property type="match status" value="2"/>
</dbReference>
<keyword evidence="4" id="KW-1185">Reference proteome</keyword>
<evidence type="ECO:0000259" key="1">
    <source>
        <dbReference type="Pfam" id="PF10081"/>
    </source>
</evidence>
<reference evidence="3 4" key="1">
    <citation type="submission" date="2016-10" db="EMBL/GenBank/DDBJ databases">
        <authorList>
            <person name="de Groot N.N."/>
        </authorList>
    </citation>
    <scope>NUCLEOTIDE SEQUENCE [LARGE SCALE GENOMIC DNA]</scope>
    <source>
        <strain evidence="3 4">DSM 44892</strain>
    </source>
</reference>
<dbReference type="Pfam" id="PF15420">
    <property type="entry name" value="Abhydrolase_9_N"/>
    <property type="match status" value="1"/>
</dbReference>
<name>A0A1G8ESH3_9NOCA</name>
<dbReference type="AlphaFoldDB" id="A0A1G8ESH3"/>
<proteinExistence type="predicted"/>
<dbReference type="Proteomes" id="UP000183263">
    <property type="component" value="Unassembled WGS sequence"/>
</dbReference>
<dbReference type="InterPro" id="IPR027787">
    <property type="entry name" value="Alpha/beta-hydrolase_catalytic"/>
</dbReference>
<organism evidence="3 4">
    <name type="scientific">Rhodococcus triatomae</name>
    <dbReference type="NCBI Taxonomy" id="300028"/>
    <lineage>
        <taxon>Bacteria</taxon>
        <taxon>Bacillati</taxon>
        <taxon>Actinomycetota</taxon>
        <taxon>Actinomycetes</taxon>
        <taxon>Mycobacteriales</taxon>
        <taxon>Nocardiaceae</taxon>
        <taxon>Rhodococcus</taxon>
    </lineage>
</organism>
<evidence type="ECO:0000313" key="4">
    <source>
        <dbReference type="Proteomes" id="UP000183263"/>
    </source>
</evidence>
<feature type="domain" description="Alpha/beta-hydrolase N-terminal" evidence="2">
    <location>
        <begin position="36"/>
        <end position="226"/>
    </location>
</feature>
<dbReference type="EMBL" id="FNDN01000003">
    <property type="protein sequence ID" value="SDH72787.1"/>
    <property type="molecule type" value="Genomic_DNA"/>
</dbReference>
<accession>A0A1G8ESH3</accession>
<dbReference type="OrthoDB" id="4397445at2"/>
<sequence length="507" mass="51783">MTAQPAARLPHSAAASVRLPRAGTTVVVLLAVAASLAPGLLPRGPVLQGLFTGALAALVLLPLAATRPVTRRIGWLPRSRQSTRVLALLAAAAGVGPILLAADHWQDGIRQAMGLPVTGPAHWLTVTAVAATTFVALRATGLGVARVARHLGPLGSASALAVSAVTIQLFVGPMVWDQFTRSYGAANSVVDLSLPRPASATLSGASESRVSWESLGTQGRRFVSDGDTAVRTYVGLESAPDVDERAALAVAELSRAGGFDRSAVVVAVPTGSGWIDANAASGFEERFAGDVAIVGMQYSVAPSWVTFLFDRSAADTSARALFHAVATHIGTLPAGDRPDLYVYGQSLGAVGGNAVFDGSADDAVFDGSADDAVSDGRDVNELVCGALWAGPPAGSVRTPDATVLANSSDPVVHWSPQLLWRAPDLTGTRTDAPRPSWIPGISFLQTSLDLATALSVPAGHGHRYGSDQGTELPVCADTNPAAAPGGAEVQAGNPIGPRAASNAAPTR</sequence>
<feature type="domain" description="Alpha/beta-hydrolase catalytic" evidence="1">
    <location>
        <begin position="402"/>
        <end position="467"/>
    </location>
</feature>
<evidence type="ECO:0000259" key="2">
    <source>
        <dbReference type="Pfam" id="PF15420"/>
    </source>
</evidence>
<protein>
    <submittedName>
        <fullName evidence="3">Uncharacterized membrane protein</fullName>
    </submittedName>
</protein>
<gene>
    <name evidence="3" type="ORF">SAMN05444695_10348</name>
</gene>
<dbReference type="RefSeq" id="WP_072740183.1">
    <property type="nucleotide sequence ID" value="NZ_CP048813.1"/>
</dbReference>
<feature type="domain" description="Alpha/beta-hydrolase catalytic" evidence="1">
    <location>
        <begin position="230"/>
        <end position="361"/>
    </location>
</feature>
<evidence type="ECO:0000313" key="3">
    <source>
        <dbReference type="EMBL" id="SDH72787.1"/>
    </source>
</evidence>
<dbReference type="InterPro" id="IPR027788">
    <property type="entry name" value="Alpha/beta-hydrolase_N_dom"/>
</dbReference>